<evidence type="ECO:0000313" key="4">
    <source>
        <dbReference type="EMBL" id="ALU32109.1"/>
    </source>
</evidence>
<accession>A0A0U2NFV2</accession>
<dbReference type="InterPro" id="IPR045569">
    <property type="entry name" value="Metalloprtase-TldD/E_C"/>
</dbReference>
<dbReference type="GO" id="GO:0008237">
    <property type="term" value="F:metallopeptidase activity"/>
    <property type="evidence" value="ECO:0007669"/>
    <property type="project" value="InterPro"/>
</dbReference>
<proteinExistence type="inferred from homology"/>
<evidence type="ECO:0000259" key="2">
    <source>
        <dbReference type="Pfam" id="PF19289"/>
    </source>
</evidence>
<reference evidence="5 6" key="1">
    <citation type="submission" date="2015-12" db="EMBL/GenBank/DDBJ databases">
        <title>A stable core within a dynamic pangenome in Sulfolobus acidocaldarius.</title>
        <authorList>
            <person name="Anderson R."/>
            <person name="Kouris A."/>
            <person name="Seward C."/>
            <person name="Campbell K."/>
            <person name="Whitaker R."/>
        </authorList>
    </citation>
    <scope>NUCLEOTIDE SEQUENCE [LARGE SCALE GENOMIC DNA]</scope>
    <source>
        <strain evidence="3 6">GG12-C01-09</strain>
        <strain evidence="4 5">NG05B_CO5_07</strain>
    </source>
</reference>
<dbReference type="GeneID" id="14550766"/>
<organism evidence="4 5">
    <name type="scientific">Sulfolobus acidocaldarius</name>
    <dbReference type="NCBI Taxonomy" id="2285"/>
    <lineage>
        <taxon>Archaea</taxon>
        <taxon>Thermoproteota</taxon>
        <taxon>Thermoprotei</taxon>
        <taxon>Sulfolobales</taxon>
        <taxon>Sulfolobaceae</taxon>
        <taxon>Sulfolobus</taxon>
    </lineage>
</organism>
<evidence type="ECO:0000256" key="1">
    <source>
        <dbReference type="ARBA" id="ARBA00005836"/>
    </source>
</evidence>
<protein>
    <recommendedName>
        <fullName evidence="2">Metalloprotease TldD/E C-terminal domain-containing protein</fullName>
    </recommendedName>
</protein>
<gene>
    <name evidence="3" type="ORF">ATY89_05095</name>
    <name evidence="4" type="ORF">ATZ20_08120</name>
</gene>
<dbReference type="SUPFAM" id="SSF111283">
    <property type="entry name" value="Putative modulator of DNA gyrase, PmbA/TldD"/>
    <property type="match status" value="1"/>
</dbReference>
<sequence>MIYEVEEEIINFTPQGNFTENRVVKVPRRGVTGGCSSFTHPSVKDFERIREINDDEATIVIKKVRRQIRDDEHVCVEEKVLNYVSIGDMKFGYVGSPLEVKISLDFLKSIRFNVLEERVWNLGRVYGILDPEASAHVFHNLVEFLKGDQPRIRLGEKILSDEISVYDNPLNNYLLGFSVFDDEGYPTKRKEIIADGTVSSYLGTSFTKKVEPGNARGFIPKPDYFNLEVSNGSWNVKEMIEDTKGDWILISGVKRSEIVKNSIRLFPRTVIFKGKGVVVREIAIPLQELLTIDAVSKDGRSVMVDENHGAYTPYVRLKVRPIIY</sequence>
<dbReference type="RefSeq" id="WP_011277155.1">
    <property type="nucleotide sequence ID" value="NZ_BHWZ01000001.1"/>
</dbReference>
<dbReference type="PANTHER" id="PTHR30624:SF0">
    <property type="entry name" value="METALLOPROTEASE SLR0863"/>
    <property type="match status" value="1"/>
</dbReference>
<dbReference type="EMBL" id="CP013695">
    <property type="protein sequence ID" value="ALU32109.1"/>
    <property type="molecule type" value="Genomic_DNA"/>
</dbReference>
<dbReference type="InterPro" id="IPR051463">
    <property type="entry name" value="Peptidase_U62_metallo"/>
</dbReference>
<dbReference type="PANTHER" id="PTHR30624">
    <property type="entry name" value="UNCHARACTERIZED PROTEIN TLDD AND PMBA"/>
    <property type="match status" value="1"/>
</dbReference>
<evidence type="ECO:0000313" key="5">
    <source>
        <dbReference type="Proteomes" id="UP000060043"/>
    </source>
</evidence>
<dbReference type="Proteomes" id="UP000065473">
    <property type="component" value="Chromosome"/>
</dbReference>
<dbReference type="AlphaFoldDB" id="A0A0U2NFV2"/>
<dbReference type="PaxDb" id="1435377-SUSAZ_01200"/>
<dbReference type="STRING" id="1435377.SUSAZ_01200"/>
<dbReference type="GO" id="GO:0005829">
    <property type="term" value="C:cytosol"/>
    <property type="evidence" value="ECO:0007669"/>
    <property type="project" value="TreeGrafter"/>
</dbReference>
<dbReference type="EMBL" id="CP013694">
    <property type="protein sequence ID" value="ALU29380.1"/>
    <property type="molecule type" value="Genomic_DNA"/>
</dbReference>
<dbReference type="GO" id="GO:0006508">
    <property type="term" value="P:proteolysis"/>
    <property type="evidence" value="ECO:0007669"/>
    <property type="project" value="InterPro"/>
</dbReference>
<evidence type="ECO:0000313" key="6">
    <source>
        <dbReference type="Proteomes" id="UP000065473"/>
    </source>
</evidence>
<evidence type="ECO:0000313" key="3">
    <source>
        <dbReference type="EMBL" id="ALU29380.1"/>
    </source>
</evidence>
<name>A0A0U2NFV2_9CREN</name>
<dbReference type="Proteomes" id="UP000060043">
    <property type="component" value="Chromosome"/>
</dbReference>
<feature type="domain" description="Metalloprotease TldD/E C-terminal" evidence="2">
    <location>
        <begin position="128"/>
        <end position="317"/>
    </location>
</feature>
<dbReference type="OMA" id="EVKECHE"/>
<dbReference type="Pfam" id="PF19289">
    <property type="entry name" value="PmbA_TldD_3rd"/>
    <property type="match status" value="1"/>
</dbReference>
<dbReference type="OrthoDB" id="84520at2157"/>
<comment type="similarity">
    <text evidence="1">Belongs to the peptidase U62 family.</text>
</comment>
<dbReference type="InterPro" id="IPR036059">
    <property type="entry name" value="TldD/PmbA_sf"/>
</dbReference>